<proteinExistence type="predicted"/>
<accession>A0A1B6FXL4</accession>
<feature type="non-terminal residue" evidence="2">
    <location>
        <position position="1"/>
    </location>
</feature>
<sequence length="133" mass="13921">LSLDSGLGSSSSTGSLQLQACSAPNGFEPPLRQNHPQSLIRAIDKLKIAIPDNNILMGTEASRLSLDSGLGSSSSTGSLQLQACSAPNGFEPPLRQNHPQSMIRAIDKLKIAIPDNNILMGTEASRLSLDSGL</sequence>
<protein>
    <submittedName>
        <fullName evidence="2">Uncharacterized protein</fullName>
    </submittedName>
</protein>
<reference evidence="2" key="1">
    <citation type="submission" date="2015-11" db="EMBL/GenBank/DDBJ databases">
        <title>De novo transcriptome assembly of four potential Pierce s Disease insect vectors from Arizona vineyards.</title>
        <authorList>
            <person name="Tassone E.E."/>
        </authorList>
    </citation>
    <scope>NUCLEOTIDE SEQUENCE</scope>
</reference>
<evidence type="ECO:0000313" key="2">
    <source>
        <dbReference type="EMBL" id="JAS54935.1"/>
    </source>
</evidence>
<dbReference type="AlphaFoldDB" id="A0A1B6FXL4"/>
<name>A0A1B6FXL4_9HEMI</name>
<organism evidence="2">
    <name type="scientific">Cuerna arida</name>
    <dbReference type="NCBI Taxonomy" id="1464854"/>
    <lineage>
        <taxon>Eukaryota</taxon>
        <taxon>Metazoa</taxon>
        <taxon>Ecdysozoa</taxon>
        <taxon>Arthropoda</taxon>
        <taxon>Hexapoda</taxon>
        <taxon>Insecta</taxon>
        <taxon>Pterygota</taxon>
        <taxon>Neoptera</taxon>
        <taxon>Paraneoptera</taxon>
        <taxon>Hemiptera</taxon>
        <taxon>Auchenorrhyncha</taxon>
        <taxon>Membracoidea</taxon>
        <taxon>Cicadellidae</taxon>
        <taxon>Cicadellinae</taxon>
        <taxon>Proconiini</taxon>
        <taxon>Cuerna</taxon>
    </lineage>
</organism>
<dbReference type="EMBL" id="GECZ01014834">
    <property type="protein sequence ID" value="JAS54935.1"/>
    <property type="molecule type" value="Transcribed_RNA"/>
</dbReference>
<feature type="compositionally biased region" description="Low complexity" evidence="1">
    <location>
        <begin position="66"/>
        <end position="81"/>
    </location>
</feature>
<feature type="region of interest" description="Disordered" evidence="1">
    <location>
        <begin position="66"/>
        <end position="97"/>
    </location>
</feature>
<evidence type="ECO:0000256" key="1">
    <source>
        <dbReference type="SAM" id="MobiDB-lite"/>
    </source>
</evidence>
<feature type="non-terminal residue" evidence="2">
    <location>
        <position position="133"/>
    </location>
</feature>
<gene>
    <name evidence="2" type="ORF">g.5638</name>
</gene>